<protein>
    <submittedName>
        <fullName evidence="1">Uncharacterized protein</fullName>
    </submittedName>
</protein>
<dbReference type="HOGENOM" id="CLU_3410579_0_0_1"/>
<reference evidence="1" key="2">
    <citation type="submission" date="2025-08" db="UniProtKB">
        <authorList>
            <consortium name="Ensembl"/>
        </authorList>
    </citation>
    <scope>IDENTIFICATION</scope>
</reference>
<evidence type="ECO:0000313" key="1">
    <source>
        <dbReference type="Ensembl" id="ENSCINP00000035702.1"/>
    </source>
</evidence>
<dbReference type="Proteomes" id="UP000008144">
    <property type="component" value="Unassembled WGS sequence"/>
</dbReference>
<name>H2Y1B8_CIOIN</name>
<proteinExistence type="predicted"/>
<evidence type="ECO:0000313" key="2">
    <source>
        <dbReference type="Proteomes" id="UP000008144"/>
    </source>
</evidence>
<reference evidence="1" key="3">
    <citation type="submission" date="2025-09" db="UniProtKB">
        <authorList>
            <consortium name="Ensembl"/>
        </authorList>
    </citation>
    <scope>IDENTIFICATION</scope>
</reference>
<dbReference type="InParanoid" id="H2Y1B8"/>
<accession>H2Y1B8</accession>
<sequence>MQTFCNCLYTLTLFAWCDLYMNLKTLAQF</sequence>
<dbReference type="AlphaFoldDB" id="H2Y1B8"/>
<organism evidence="1 2">
    <name type="scientific">Ciona intestinalis</name>
    <name type="common">Transparent sea squirt</name>
    <name type="synonym">Ascidia intestinalis</name>
    <dbReference type="NCBI Taxonomy" id="7719"/>
    <lineage>
        <taxon>Eukaryota</taxon>
        <taxon>Metazoa</taxon>
        <taxon>Chordata</taxon>
        <taxon>Tunicata</taxon>
        <taxon>Ascidiacea</taxon>
        <taxon>Phlebobranchia</taxon>
        <taxon>Cionidae</taxon>
        <taxon>Ciona</taxon>
    </lineage>
</organism>
<reference evidence="2" key="1">
    <citation type="journal article" date="2002" name="Science">
        <title>The draft genome of Ciona intestinalis: insights into chordate and vertebrate origins.</title>
        <authorList>
            <person name="Dehal P."/>
            <person name="Satou Y."/>
            <person name="Campbell R.K."/>
            <person name="Chapman J."/>
            <person name="Degnan B."/>
            <person name="De Tomaso A."/>
            <person name="Davidson B."/>
            <person name="Di Gregorio A."/>
            <person name="Gelpke M."/>
            <person name="Goodstein D.M."/>
            <person name="Harafuji N."/>
            <person name="Hastings K.E."/>
            <person name="Ho I."/>
            <person name="Hotta K."/>
            <person name="Huang W."/>
            <person name="Kawashima T."/>
            <person name="Lemaire P."/>
            <person name="Martinez D."/>
            <person name="Meinertzhagen I.A."/>
            <person name="Necula S."/>
            <person name="Nonaka M."/>
            <person name="Putnam N."/>
            <person name="Rash S."/>
            <person name="Saiga H."/>
            <person name="Satake M."/>
            <person name="Terry A."/>
            <person name="Yamada L."/>
            <person name="Wang H.G."/>
            <person name="Awazu S."/>
            <person name="Azumi K."/>
            <person name="Boore J."/>
            <person name="Branno M."/>
            <person name="Chin-Bow S."/>
            <person name="DeSantis R."/>
            <person name="Doyle S."/>
            <person name="Francino P."/>
            <person name="Keys D.N."/>
            <person name="Haga S."/>
            <person name="Hayashi H."/>
            <person name="Hino K."/>
            <person name="Imai K.S."/>
            <person name="Inaba K."/>
            <person name="Kano S."/>
            <person name="Kobayashi K."/>
            <person name="Kobayashi M."/>
            <person name="Lee B.I."/>
            <person name="Makabe K.W."/>
            <person name="Manohar C."/>
            <person name="Matassi G."/>
            <person name="Medina M."/>
            <person name="Mochizuki Y."/>
            <person name="Mount S."/>
            <person name="Morishita T."/>
            <person name="Miura S."/>
            <person name="Nakayama A."/>
            <person name="Nishizaka S."/>
            <person name="Nomoto H."/>
            <person name="Ohta F."/>
            <person name="Oishi K."/>
            <person name="Rigoutsos I."/>
            <person name="Sano M."/>
            <person name="Sasaki A."/>
            <person name="Sasakura Y."/>
            <person name="Shoguchi E."/>
            <person name="Shin-i T."/>
            <person name="Spagnuolo A."/>
            <person name="Stainier D."/>
            <person name="Suzuki M.M."/>
            <person name="Tassy O."/>
            <person name="Takatori N."/>
            <person name="Tokuoka M."/>
            <person name="Yagi K."/>
            <person name="Yoshizaki F."/>
            <person name="Wada S."/>
            <person name="Zhang C."/>
            <person name="Hyatt P.D."/>
            <person name="Larimer F."/>
            <person name="Detter C."/>
            <person name="Doggett N."/>
            <person name="Glavina T."/>
            <person name="Hawkins T."/>
            <person name="Richardson P."/>
            <person name="Lucas S."/>
            <person name="Kohara Y."/>
            <person name="Levine M."/>
            <person name="Satoh N."/>
            <person name="Rokhsar D.S."/>
        </authorList>
    </citation>
    <scope>NUCLEOTIDE SEQUENCE [LARGE SCALE GENOMIC DNA]</scope>
</reference>
<keyword evidence="2" id="KW-1185">Reference proteome</keyword>
<dbReference type="Ensembl" id="ENSCINT00000033939.1">
    <property type="protein sequence ID" value="ENSCINP00000035702.1"/>
    <property type="gene ID" value="ENSCING00000022999.1"/>
</dbReference>